<evidence type="ECO:0000313" key="1">
    <source>
        <dbReference type="EMBL" id="GIY54312.1"/>
    </source>
</evidence>
<dbReference type="Proteomes" id="UP001054945">
    <property type="component" value="Unassembled WGS sequence"/>
</dbReference>
<proteinExistence type="predicted"/>
<gene>
    <name evidence="1" type="ORF">CEXT_199491</name>
</gene>
<dbReference type="EMBL" id="BPLR01012496">
    <property type="protein sequence ID" value="GIY54312.1"/>
    <property type="molecule type" value="Genomic_DNA"/>
</dbReference>
<comment type="caution">
    <text evidence="1">The sequence shown here is derived from an EMBL/GenBank/DDBJ whole genome shotgun (WGS) entry which is preliminary data.</text>
</comment>
<organism evidence="1 2">
    <name type="scientific">Caerostris extrusa</name>
    <name type="common">Bark spider</name>
    <name type="synonym">Caerostris bankana</name>
    <dbReference type="NCBI Taxonomy" id="172846"/>
    <lineage>
        <taxon>Eukaryota</taxon>
        <taxon>Metazoa</taxon>
        <taxon>Ecdysozoa</taxon>
        <taxon>Arthropoda</taxon>
        <taxon>Chelicerata</taxon>
        <taxon>Arachnida</taxon>
        <taxon>Araneae</taxon>
        <taxon>Araneomorphae</taxon>
        <taxon>Entelegynae</taxon>
        <taxon>Araneoidea</taxon>
        <taxon>Araneidae</taxon>
        <taxon>Caerostris</taxon>
    </lineage>
</organism>
<protein>
    <submittedName>
        <fullName evidence="1">Uncharacterized protein</fullName>
    </submittedName>
</protein>
<dbReference type="AlphaFoldDB" id="A0AAV4U8W8"/>
<reference evidence="1 2" key="1">
    <citation type="submission" date="2021-06" db="EMBL/GenBank/DDBJ databases">
        <title>Caerostris extrusa draft genome.</title>
        <authorList>
            <person name="Kono N."/>
            <person name="Arakawa K."/>
        </authorList>
    </citation>
    <scope>NUCLEOTIDE SEQUENCE [LARGE SCALE GENOMIC DNA]</scope>
</reference>
<accession>A0AAV4U8W8</accession>
<sequence>MDILVKNFKVVGISIQKRCRTYVLNTSIFMYSKRTQLLEHPLKALMVIELKHVLDSEPFPFTIPPYFEGFVGSKGFGAKTPNGLF</sequence>
<evidence type="ECO:0000313" key="2">
    <source>
        <dbReference type="Proteomes" id="UP001054945"/>
    </source>
</evidence>
<name>A0AAV4U8W8_CAEEX</name>
<keyword evidence="2" id="KW-1185">Reference proteome</keyword>